<evidence type="ECO:0000313" key="1">
    <source>
        <dbReference type="EMBL" id="KAF3843564.1"/>
    </source>
</evidence>
<proteinExistence type="predicted"/>
<protein>
    <submittedName>
        <fullName evidence="1">Uncharacterized protein</fullName>
    </submittedName>
</protein>
<evidence type="ECO:0000313" key="2">
    <source>
        <dbReference type="Proteomes" id="UP000518266"/>
    </source>
</evidence>
<gene>
    <name evidence="1" type="ORF">F7725_002413</name>
</gene>
<name>A0A7J5Y2A1_DISMA</name>
<dbReference type="EMBL" id="JAAKFY010000018">
    <property type="protein sequence ID" value="KAF3843564.1"/>
    <property type="molecule type" value="Genomic_DNA"/>
</dbReference>
<dbReference type="Proteomes" id="UP000518266">
    <property type="component" value="Unassembled WGS sequence"/>
</dbReference>
<comment type="caution">
    <text evidence="1">The sequence shown here is derived from an EMBL/GenBank/DDBJ whole genome shotgun (WGS) entry which is preliminary data.</text>
</comment>
<dbReference type="AlphaFoldDB" id="A0A7J5Y2A1"/>
<sequence length="74" mass="7798">MNDLIRSTRPSHEVLVSHVVVAVVDHEAAALHPAGLAPAQVGGHVRAVIHALIRTTLEVLLLVEGDLKEGNLNG</sequence>
<accession>A0A7J5Y2A1</accession>
<keyword evidence="2" id="KW-1185">Reference proteome</keyword>
<reference evidence="1 2" key="1">
    <citation type="submission" date="2020-03" db="EMBL/GenBank/DDBJ databases">
        <title>Dissostichus mawsoni Genome sequencing and assembly.</title>
        <authorList>
            <person name="Park H."/>
        </authorList>
    </citation>
    <scope>NUCLEOTIDE SEQUENCE [LARGE SCALE GENOMIC DNA]</scope>
    <source>
        <strain evidence="1">DM0001</strain>
        <tissue evidence="1">Muscle</tissue>
    </source>
</reference>
<organism evidence="1 2">
    <name type="scientific">Dissostichus mawsoni</name>
    <name type="common">Antarctic cod</name>
    <dbReference type="NCBI Taxonomy" id="36200"/>
    <lineage>
        <taxon>Eukaryota</taxon>
        <taxon>Metazoa</taxon>
        <taxon>Chordata</taxon>
        <taxon>Craniata</taxon>
        <taxon>Vertebrata</taxon>
        <taxon>Euteleostomi</taxon>
        <taxon>Actinopterygii</taxon>
        <taxon>Neopterygii</taxon>
        <taxon>Teleostei</taxon>
        <taxon>Neoteleostei</taxon>
        <taxon>Acanthomorphata</taxon>
        <taxon>Eupercaria</taxon>
        <taxon>Perciformes</taxon>
        <taxon>Notothenioidei</taxon>
        <taxon>Nototheniidae</taxon>
        <taxon>Dissostichus</taxon>
    </lineage>
</organism>